<protein>
    <submittedName>
        <fullName evidence="1">Uncharacterized protein</fullName>
    </submittedName>
</protein>
<reference evidence="2" key="1">
    <citation type="journal article" date="2017" name="Genome Biol.">
        <title>Comparative genomics reveals high biological diversity and specific adaptations in the industrially and medically important fungal genus Aspergillus.</title>
        <authorList>
            <person name="de Vries R.P."/>
            <person name="Riley R."/>
            <person name="Wiebenga A."/>
            <person name="Aguilar-Osorio G."/>
            <person name="Amillis S."/>
            <person name="Uchima C.A."/>
            <person name="Anderluh G."/>
            <person name="Asadollahi M."/>
            <person name="Askin M."/>
            <person name="Barry K."/>
            <person name="Battaglia E."/>
            <person name="Bayram O."/>
            <person name="Benocci T."/>
            <person name="Braus-Stromeyer S.A."/>
            <person name="Caldana C."/>
            <person name="Canovas D."/>
            <person name="Cerqueira G.C."/>
            <person name="Chen F."/>
            <person name="Chen W."/>
            <person name="Choi C."/>
            <person name="Clum A."/>
            <person name="Dos Santos R.A."/>
            <person name="Damasio A.R."/>
            <person name="Diallinas G."/>
            <person name="Emri T."/>
            <person name="Fekete E."/>
            <person name="Flipphi M."/>
            <person name="Freyberg S."/>
            <person name="Gallo A."/>
            <person name="Gournas C."/>
            <person name="Habgood R."/>
            <person name="Hainaut M."/>
            <person name="Harispe M.L."/>
            <person name="Henrissat B."/>
            <person name="Hilden K.S."/>
            <person name="Hope R."/>
            <person name="Hossain A."/>
            <person name="Karabika E."/>
            <person name="Karaffa L."/>
            <person name="Karanyi Z."/>
            <person name="Krasevec N."/>
            <person name="Kuo A."/>
            <person name="Kusch H."/>
            <person name="LaButti K."/>
            <person name="Lagendijk E.L."/>
            <person name="Lapidus A."/>
            <person name="Levasseur A."/>
            <person name="Lindquist E."/>
            <person name="Lipzen A."/>
            <person name="Logrieco A.F."/>
            <person name="MacCabe A."/>
            <person name="Maekelae M.R."/>
            <person name="Malavazi I."/>
            <person name="Melin P."/>
            <person name="Meyer V."/>
            <person name="Mielnichuk N."/>
            <person name="Miskei M."/>
            <person name="Molnar A.P."/>
            <person name="Mule G."/>
            <person name="Ngan C.Y."/>
            <person name="Orejas M."/>
            <person name="Orosz E."/>
            <person name="Ouedraogo J.P."/>
            <person name="Overkamp K.M."/>
            <person name="Park H.-S."/>
            <person name="Perrone G."/>
            <person name="Piumi F."/>
            <person name="Punt P.J."/>
            <person name="Ram A.F."/>
            <person name="Ramon A."/>
            <person name="Rauscher S."/>
            <person name="Record E."/>
            <person name="Riano-Pachon D.M."/>
            <person name="Robert V."/>
            <person name="Roehrig J."/>
            <person name="Ruller R."/>
            <person name="Salamov A."/>
            <person name="Salih N.S."/>
            <person name="Samson R.A."/>
            <person name="Sandor E."/>
            <person name="Sanguinetti M."/>
            <person name="Schuetze T."/>
            <person name="Sepcic K."/>
            <person name="Shelest E."/>
            <person name="Sherlock G."/>
            <person name="Sophianopoulou V."/>
            <person name="Squina F.M."/>
            <person name="Sun H."/>
            <person name="Susca A."/>
            <person name="Todd R.B."/>
            <person name="Tsang A."/>
            <person name="Unkles S.E."/>
            <person name="van de Wiele N."/>
            <person name="van Rossen-Uffink D."/>
            <person name="Oliveira J.V."/>
            <person name="Vesth T.C."/>
            <person name="Visser J."/>
            <person name="Yu J.-H."/>
            <person name="Zhou M."/>
            <person name="Andersen M.R."/>
            <person name="Archer D.B."/>
            <person name="Baker S.E."/>
            <person name="Benoit I."/>
            <person name="Brakhage A.A."/>
            <person name="Braus G.H."/>
            <person name="Fischer R."/>
            <person name="Frisvad J.C."/>
            <person name="Goldman G.H."/>
            <person name="Houbraken J."/>
            <person name="Oakley B."/>
            <person name="Pocsi I."/>
            <person name="Scazzocchio C."/>
            <person name="Seiboth B."/>
            <person name="vanKuyk P.A."/>
            <person name="Wortman J."/>
            <person name="Dyer P.S."/>
            <person name="Grigoriev I.V."/>
        </authorList>
    </citation>
    <scope>NUCLEOTIDE SEQUENCE [LARGE SCALE GENOMIC DNA]</scope>
    <source>
        <strain evidence="2">CBS 593.65</strain>
    </source>
</reference>
<evidence type="ECO:0000313" key="1">
    <source>
        <dbReference type="EMBL" id="OJJ54004.1"/>
    </source>
</evidence>
<accession>A0A1L9T3H9</accession>
<organism evidence="1 2">
    <name type="scientific">Aspergillus sydowii CBS 593.65</name>
    <dbReference type="NCBI Taxonomy" id="1036612"/>
    <lineage>
        <taxon>Eukaryota</taxon>
        <taxon>Fungi</taxon>
        <taxon>Dikarya</taxon>
        <taxon>Ascomycota</taxon>
        <taxon>Pezizomycotina</taxon>
        <taxon>Eurotiomycetes</taxon>
        <taxon>Eurotiomycetidae</taxon>
        <taxon>Eurotiales</taxon>
        <taxon>Aspergillaceae</taxon>
        <taxon>Aspergillus</taxon>
        <taxon>Aspergillus subgen. Nidulantes</taxon>
    </lineage>
</organism>
<proteinExistence type="predicted"/>
<dbReference type="AlphaFoldDB" id="A0A1L9T3H9"/>
<dbReference type="VEuPathDB" id="FungiDB:ASPSYDRAFT_50774"/>
<dbReference type="GeneID" id="63764220"/>
<dbReference type="Proteomes" id="UP000184356">
    <property type="component" value="Unassembled WGS sequence"/>
</dbReference>
<dbReference type="RefSeq" id="XP_040697810.1">
    <property type="nucleotide sequence ID" value="XM_040848147.1"/>
</dbReference>
<gene>
    <name evidence="1" type="ORF">ASPSYDRAFT_50774</name>
</gene>
<dbReference type="EMBL" id="KV878596">
    <property type="protein sequence ID" value="OJJ54004.1"/>
    <property type="molecule type" value="Genomic_DNA"/>
</dbReference>
<name>A0A1L9T3H9_9EURO</name>
<sequence>MGMVVSLPLGDDIQKKDTDLSLASFLALGHHKGAIFAHASAWVVASCSVGSSTIMMAT</sequence>
<keyword evidence="2" id="KW-1185">Reference proteome</keyword>
<evidence type="ECO:0000313" key="2">
    <source>
        <dbReference type="Proteomes" id="UP000184356"/>
    </source>
</evidence>